<comment type="caution">
    <text evidence="3">The sequence shown here is derived from an EMBL/GenBank/DDBJ whole genome shotgun (WGS) entry which is preliminary data.</text>
</comment>
<dbReference type="OrthoDB" id="26525at2759"/>
<dbReference type="InterPro" id="IPR002048">
    <property type="entry name" value="EF_hand_dom"/>
</dbReference>
<dbReference type="InterPro" id="IPR039508">
    <property type="entry name" value="KASH5_EF-hand-like_dom"/>
</dbReference>
<dbReference type="GO" id="GO:1903475">
    <property type="term" value="P:mitotic actomyosin contractile ring assembly"/>
    <property type="evidence" value="ECO:0007669"/>
    <property type="project" value="TreeGrafter"/>
</dbReference>
<keyword evidence="1" id="KW-0677">Repeat</keyword>
<dbReference type="EMBL" id="JANBQB010000214">
    <property type="protein sequence ID" value="KAJ1979535.1"/>
    <property type="molecule type" value="Genomic_DNA"/>
</dbReference>
<evidence type="ECO:0000313" key="4">
    <source>
        <dbReference type="Proteomes" id="UP001151582"/>
    </source>
</evidence>
<dbReference type="InterPro" id="IPR050230">
    <property type="entry name" value="CALM/Myosin/TropC-like"/>
</dbReference>
<gene>
    <name evidence="3" type="primary">cdc4</name>
    <name evidence="3" type="ORF">H4R34_002793</name>
</gene>
<dbReference type="Pfam" id="PF14658">
    <property type="entry name" value="EF-hand_9"/>
    <property type="match status" value="1"/>
</dbReference>
<name>A0A9W8B7H4_9FUNG</name>
<dbReference type="PANTHER" id="PTHR23048:SF0">
    <property type="entry name" value="CALMODULIN LIKE 3"/>
    <property type="match status" value="1"/>
</dbReference>
<dbReference type="Proteomes" id="UP001151582">
    <property type="component" value="Unassembled WGS sequence"/>
</dbReference>
<proteinExistence type="predicted"/>
<dbReference type="PROSITE" id="PS50222">
    <property type="entry name" value="EF_HAND_2"/>
    <property type="match status" value="3"/>
</dbReference>
<feature type="domain" description="EF-hand" evidence="2">
    <location>
        <begin position="130"/>
        <end position="162"/>
    </location>
</feature>
<accession>A0A9W8B7H4</accession>
<dbReference type="AlphaFoldDB" id="A0A9W8B7H4"/>
<evidence type="ECO:0000259" key="2">
    <source>
        <dbReference type="PROSITE" id="PS50222"/>
    </source>
</evidence>
<protein>
    <submittedName>
        <fullName evidence="3">Myosin II light chain</fullName>
    </submittedName>
</protein>
<dbReference type="Gene3D" id="1.10.238.10">
    <property type="entry name" value="EF-hand"/>
    <property type="match status" value="2"/>
</dbReference>
<dbReference type="SUPFAM" id="SSF47473">
    <property type="entry name" value="EF-hand"/>
    <property type="match status" value="1"/>
</dbReference>
<dbReference type="CDD" id="cd00051">
    <property type="entry name" value="EFh"/>
    <property type="match status" value="1"/>
</dbReference>
<dbReference type="GO" id="GO:0016460">
    <property type="term" value="C:myosin II complex"/>
    <property type="evidence" value="ECO:0007669"/>
    <property type="project" value="TreeGrafter"/>
</dbReference>
<keyword evidence="4" id="KW-1185">Reference proteome</keyword>
<dbReference type="FunFam" id="1.10.238.10:FF:000003">
    <property type="entry name" value="Calmodulin A"/>
    <property type="match status" value="1"/>
</dbReference>
<dbReference type="SMART" id="SM00054">
    <property type="entry name" value="EFh"/>
    <property type="match status" value="3"/>
</dbReference>
<feature type="domain" description="EF-hand" evidence="2">
    <location>
        <begin position="94"/>
        <end position="129"/>
    </location>
</feature>
<feature type="domain" description="EF-hand" evidence="2">
    <location>
        <begin position="14"/>
        <end position="49"/>
    </location>
</feature>
<dbReference type="Pfam" id="PF13499">
    <property type="entry name" value="EF-hand_7"/>
    <property type="match status" value="1"/>
</dbReference>
<sequence>MAQAMYSRSGNTAGTEEGYKEAFSLFDKTGQGHIPISSLGTLLRALGQNPTESDLSDILSDLEADLGSKSATVDFATFLKILKRPGGFDKPSSEAFEEFIQAFQVFDKEGNGFISAGELRYVLTSLGDRLTDEEVDDLLKGVDTDKNGNIHYAEFVKMLLES</sequence>
<evidence type="ECO:0000256" key="1">
    <source>
        <dbReference type="ARBA" id="ARBA00022737"/>
    </source>
</evidence>
<dbReference type="GO" id="GO:0005509">
    <property type="term" value="F:calcium ion binding"/>
    <property type="evidence" value="ECO:0007669"/>
    <property type="project" value="InterPro"/>
</dbReference>
<reference evidence="3" key="1">
    <citation type="submission" date="2022-07" db="EMBL/GenBank/DDBJ databases">
        <title>Phylogenomic reconstructions and comparative analyses of Kickxellomycotina fungi.</title>
        <authorList>
            <person name="Reynolds N.K."/>
            <person name="Stajich J.E."/>
            <person name="Barry K."/>
            <person name="Grigoriev I.V."/>
            <person name="Crous P."/>
            <person name="Smith M.E."/>
        </authorList>
    </citation>
    <scope>NUCLEOTIDE SEQUENCE</scope>
    <source>
        <strain evidence="3">RSA 567</strain>
    </source>
</reference>
<evidence type="ECO:0000313" key="3">
    <source>
        <dbReference type="EMBL" id="KAJ1979535.1"/>
    </source>
</evidence>
<dbReference type="PANTHER" id="PTHR23048">
    <property type="entry name" value="MYOSIN LIGHT CHAIN 1, 3"/>
    <property type="match status" value="1"/>
</dbReference>
<organism evidence="3 4">
    <name type="scientific">Dimargaris verticillata</name>
    <dbReference type="NCBI Taxonomy" id="2761393"/>
    <lineage>
        <taxon>Eukaryota</taxon>
        <taxon>Fungi</taxon>
        <taxon>Fungi incertae sedis</taxon>
        <taxon>Zoopagomycota</taxon>
        <taxon>Kickxellomycotina</taxon>
        <taxon>Dimargaritomycetes</taxon>
        <taxon>Dimargaritales</taxon>
        <taxon>Dimargaritaceae</taxon>
        <taxon>Dimargaris</taxon>
    </lineage>
</organism>
<dbReference type="InterPro" id="IPR011992">
    <property type="entry name" value="EF-hand-dom_pair"/>
</dbReference>